<dbReference type="Gene3D" id="6.10.30.10">
    <property type="match status" value="1"/>
</dbReference>
<dbReference type="SUPFAM" id="SSF50249">
    <property type="entry name" value="Nucleic acid-binding proteins"/>
    <property type="match status" value="1"/>
</dbReference>
<dbReference type="InterPro" id="IPR002878">
    <property type="entry name" value="ChsH2_C"/>
</dbReference>
<proteinExistence type="predicted"/>
<dbReference type="Pfam" id="PF12172">
    <property type="entry name" value="zf-ChsH2"/>
    <property type="match status" value="1"/>
</dbReference>
<organism evidence="3 4">
    <name type="scientific">Conexivisphaera calida</name>
    <dbReference type="NCBI Taxonomy" id="1874277"/>
    <lineage>
        <taxon>Archaea</taxon>
        <taxon>Nitrososphaerota</taxon>
        <taxon>Conexivisphaeria</taxon>
        <taxon>Conexivisphaerales</taxon>
        <taxon>Conexivisphaeraceae</taxon>
        <taxon>Conexivisphaera</taxon>
    </lineage>
</organism>
<keyword evidence="3" id="KW-0012">Acyltransferase</keyword>
<feature type="domain" description="ChsH2 rubredoxin-like zinc ribbon" evidence="2">
    <location>
        <begin position="16"/>
        <end position="46"/>
    </location>
</feature>
<dbReference type="GeneID" id="55584230"/>
<dbReference type="EMBL" id="AP018732">
    <property type="protein sequence ID" value="BBE41802.1"/>
    <property type="molecule type" value="Genomic_DNA"/>
</dbReference>
<name>A0A4P2VDA2_9ARCH</name>
<evidence type="ECO:0000259" key="2">
    <source>
        <dbReference type="Pfam" id="PF12172"/>
    </source>
</evidence>
<evidence type="ECO:0000313" key="3">
    <source>
        <dbReference type="EMBL" id="BBE41802.1"/>
    </source>
</evidence>
<keyword evidence="3" id="KW-0808">Transferase</keyword>
<sequence>MVLPSVAYWRAKRNYYRMVGSTCRSCGSSFYPPVRICPRCGSRDLEATEMPQGGRIISFTTTNEVGASFRRYRPLTFGLVELDNGAVVLGQLVDFTEEELVPGARVRTVIRKLREDGTDGIIYYGFKFAPER</sequence>
<dbReference type="Pfam" id="PF01796">
    <property type="entry name" value="OB_ChsH2_C"/>
    <property type="match status" value="1"/>
</dbReference>
<dbReference type="InterPro" id="IPR022002">
    <property type="entry name" value="ChsH2_Znr"/>
</dbReference>
<reference evidence="3 4" key="1">
    <citation type="journal article" date="2019" name="ISME J.">
        <title>Isolation and characterization of a thermophilic sulfur- and iron-reducing thaumarchaeote from a terrestrial acidic hot spring.</title>
        <authorList>
            <person name="Kato S."/>
            <person name="Itoh T."/>
            <person name="Yuki M."/>
            <person name="Nagamori M."/>
            <person name="Ohnishi M."/>
            <person name="Uematsu K."/>
            <person name="Suzuki K."/>
            <person name="Takashina T."/>
            <person name="Ohkuma M."/>
        </authorList>
    </citation>
    <scope>NUCLEOTIDE SEQUENCE [LARGE SCALE GENOMIC DNA]</scope>
    <source>
        <strain evidence="3 4">NAS-02</strain>
    </source>
</reference>
<accession>A0A4P2VDA2</accession>
<dbReference type="InterPro" id="IPR052513">
    <property type="entry name" value="Thioester_dehydratase-like"/>
</dbReference>
<dbReference type="RefSeq" id="WP_174448105.1">
    <property type="nucleotide sequence ID" value="NZ_AP018732.1"/>
</dbReference>
<dbReference type="AlphaFoldDB" id="A0A4P2VDA2"/>
<dbReference type="PANTHER" id="PTHR34075:SF5">
    <property type="entry name" value="BLR3430 PROTEIN"/>
    <property type="match status" value="1"/>
</dbReference>
<evidence type="ECO:0000313" key="4">
    <source>
        <dbReference type="Proteomes" id="UP000509448"/>
    </source>
</evidence>
<evidence type="ECO:0000259" key="1">
    <source>
        <dbReference type="Pfam" id="PF01796"/>
    </source>
</evidence>
<dbReference type="OrthoDB" id="9573at2157"/>
<protein>
    <submittedName>
        <fullName evidence="3">Conserved protein associated with acetyl-CoA C-acyltransferase</fullName>
    </submittedName>
</protein>
<dbReference type="GO" id="GO:0016746">
    <property type="term" value="F:acyltransferase activity"/>
    <property type="evidence" value="ECO:0007669"/>
    <property type="project" value="UniProtKB-KW"/>
</dbReference>
<dbReference type="KEGG" id="ccai:NAS2_0412"/>
<gene>
    <name evidence="3" type="ORF">NAS2_0412</name>
</gene>
<dbReference type="InterPro" id="IPR012340">
    <property type="entry name" value="NA-bd_OB-fold"/>
</dbReference>
<feature type="domain" description="ChsH2 C-terminal OB-fold" evidence="1">
    <location>
        <begin position="48"/>
        <end position="110"/>
    </location>
</feature>
<keyword evidence="4" id="KW-1185">Reference proteome</keyword>
<dbReference type="PANTHER" id="PTHR34075">
    <property type="entry name" value="BLR3430 PROTEIN"/>
    <property type="match status" value="1"/>
</dbReference>
<dbReference type="Proteomes" id="UP000509448">
    <property type="component" value="Chromosome"/>
</dbReference>